<dbReference type="FunFam" id="2.10.25.10:FF:000038">
    <property type="entry name" value="Fibrillin 2"/>
    <property type="match status" value="1"/>
</dbReference>
<dbReference type="SMART" id="SM00181">
    <property type="entry name" value="EGF"/>
    <property type="match status" value="2"/>
</dbReference>
<dbReference type="Pfam" id="PF12947">
    <property type="entry name" value="EGF_3"/>
    <property type="match status" value="1"/>
</dbReference>
<keyword evidence="13" id="KW-1185">Reference proteome</keyword>
<feature type="domain" description="BPTI/Kunitz inhibitor" evidence="11">
    <location>
        <begin position="199"/>
        <end position="257"/>
    </location>
</feature>
<dbReference type="PANTHER" id="PTHR10083:SF375">
    <property type="entry name" value="BPTI_KUNITZ INHIBITOR DOMAIN-CONTAINING PROTEIN"/>
    <property type="match status" value="1"/>
</dbReference>
<protein>
    <submittedName>
        <fullName evidence="12">Uncharacterized protein</fullName>
    </submittedName>
</protein>
<evidence type="ECO:0000256" key="1">
    <source>
        <dbReference type="ARBA" id="ARBA00022536"/>
    </source>
</evidence>
<dbReference type="EMBL" id="JBICBT010001324">
    <property type="protein sequence ID" value="KAL3073135.1"/>
    <property type="molecule type" value="Genomic_DNA"/>
</dbReference>
<evidence type="ECO:0000313" key="12">
    <source>
        <dbReference type="EMBL" id="KAL3073135.1"/>
    </source>
</evidence>
<dbReference type="PROSITE" id="PS50026">
    <property type="entry name" value="EGF_3"/>
    <property type="match status" value="1"/>
</dbReference>
<dbReference type="CDD" id="cd00109">
    <property type="entry name" value="Kunitz-type"/>
    <property type="match status" value="1"/>
</dbReference>
<feature type="domain" description="BPTI/Kunitz inhibitor" evidence="11">
    <location>
        <begin position="490"/>
        <end position="546"/>
    </location>
</feature>
<feature type="signal peptide" evidence="9">
    <location>
        <begin position="1"/>
        <end position="25"/>
    </location>
</feature>
<dbReference type="InterPro" id="IPR020901">
    <property type="entry name" value="Prtase_inh_Kunz-CS"/>
</dbReference>
<dbReference type="InterPro" id="IPR036880">
    <property type="entry name" value="Kunitz_BPTI_sf"/>
</dbReference>
<dbReference type="PROSITE" id="PS00010">
    <property type="entry name" value="ASX_HYDROXYL"/>
    <property type="match status" value="1"/>
</dbReference>
<dbReference type="Gene3D" id="2.10.25.10">
    <property type="entry name" value="Laminin"/>
    <property type="match status" value="1"/>
</dbReference>
<dbReference type="PRINTS" id="PR00759">
    <property type="entry name" value="BASICPTASE"/>
</dbReference>
<dbReference type="SUPFAM" id="SSF57196">
    <property type="entry name" value="EGF/Laminin"/>
    <property type="match status" value="1"/>
</dbReference>
<keyword evidence="5" id="KW-0722">Serine protease inhibitor</keyword>
<dbReference type="InterPro" id="IPR018097">
    <property type="entry name" value="EGF_Ca-bd_CS"/>
</dbReference>
<reference evidence="12 13" key="1">
    <citation type="submission" date="2024-10" db="EMBL/GenBank/DDBJ databases">
        <authorList>
            <person name="Kim D."/>
        </authorList>
    </citation>
    <scope>NUCLEOTIDE SEQUENCE [LARGE SCALE GENOMIC DNA]</scope>
    <source>
        <strain evidence="12">BH-2024</strain>
    </source>
</reference>
<dbReference type="InterPro" id="IPR002223">
    <property type="entry name" value="Kunitz_BPTI"/>
</dbReference>
<gene>
    <name evidence="12" type="ORF">niasHT_035411</name>
</gene>
<dbReference type="CDD" id="cd00054">
    <property type="entry name" value="EGF_CA"/>
    <property type="match status" value="1"/>
</dbReference>
<feature type="chain" id="PRO_5044804519" evidence="9">
    <location>
        <begin position="26"/>
        <end position="886"/>
    </location>
</feature>
<proteinExistence type="predicted"/>
<comment type="caution">
    <text evidence="7">Lacks conserved residue(s) required for the propagation of feature annotation.</text>
</comment>
<dbReference type="GO" id="GO:0004867">
    <property type="term" value="F:serine-type endopeptidase inhibitor activity"/>
    <property type="evidence" value="ECO:0007669"/>
    <property type="project" value="UniProtKB-KW"/>
</dbReference>
<dbReference type="Proteomes" id="UP001620626">
    <property type="component" value="Unassembled WGS sequence"/>
</dbReference>
<dbReference type="PROSITE" id="PS50279">
    <property type="entry name" value="BPTI_KUNITZ_2"/>
    <property type="match status" value="5"/>
</dbReference>
<evidence type="ECO:0000256" key="5">
    <source>
        <dbReference type="ARBA" id="ARBA00022900"/>
    </source>
</evidence>
<feature type="compositionally biased region" description="Low complexity" evidence="8">
    <location>
        <begin position="794"/>
        <end position="825"/>
    </location>
</feature>
<evidence type="ECO:0000256" key="3">
    <source>
        <dbReference type="ARBA" id="ARBA00022729"/>
    </source>
</evidence>
<evidence type="ECO:0000256" key="4">
    <source>
        <dbReference type="ARBA" id="ARBA00022737"/>
    </source>
</evidence>
<evidence type="ECO:0000259" key="11">
    <source>
        <dbReference type="PROSITE" id="PS50279"/>
    </source>
</evidence>
<dbReference type="AlphaFoldDB" id="A0ABD2I6J3"/>
<sequence>MHFGTVLSLPLPLFLVVCFSPAALIAHFNANAEQQNAIEWNAKRDRICEMPLNLGNCTEKLTRFYYNAPKQRCFRFFYTGCNGNSNRFRTRNHCKRKCHPDFRVSAVFQSERKKAENDRQRNNCAENCRRAGGVCVNGICQCKSGYEKREGKCIDSNECDWISCERNAKCVNLPGSFRCECRKGFAGSGFNCTKNRRICAQPFDVRYERQCQPGQLWVPRFHFDLASAQCRHFWYGGCQFGASHNFFQDKKSCESICGGYSRAEYFNEIAHNAPQNMVQQQKKSHDPCFDPFDESLRQHCAEGIWKRRYYFDAAFGYCRVFWMDISCPTPRAGGIRTRNIFVHVQNCRRACEREREEGSRDEAALHQGELWRWREWEEAWGINGNRTAGFIQASFAKSTPTTTASSTAASPTTTATASALLVQMPQLADECALVRLTDNLALAKTAQERRQRMQRLKAKLVKGRRKEEEQWKQQKVNNIGSPKYGQSEACLDQFDWNLTKSCGRMRWRTRFFYDARSGKCRPFWNDGCTGQTRNNFREAETCRRKCELSGVGKHWGGRQRTAGLGTAQEIRAAVEGANGILKKNQLKLQIFETPPLMASLAICAQPFDDIYRRACNNGKSWTRKWYFDAMGGFCRHFWYDGCVGKTRNIFEGLKQCMDTCVKENDFLRFDQSKRMENQSKFAYFESAQATILRPPKNYLKSAEIWLSEKQCAGFRYELSGNALLSAFLCLLEEGGGCQRTVHRATNDGEKCYFGRSWLKGRHSYAWFFTLEKGPSPSETAEDDSSSSFALKEGSPPTKTTTTTTATSSVAPSSSTDSAHSSASDSLGPVERRRNVRTASAVLTLRQANGTDSLVVPIGLFGRHNETVATVALFVAPIDQCTADTKC</sequence>
<dbReference type="SMART" id="SM00179">
    <property type="entry name" value="EGF_CA"/>
    <property type="match status" value="2"/>
</dbReference>
<comment type="caution">
    <text evidence="12">The sequence shown here is derived from an EMBL/GenBank/DDBJ whole genome shotgun (WGS) entry which is preliminary data.</text>
</comment>
<feature type="domain" description="BPTI/Kunitz inhibitor" evidence="11">
    <location>
        <begin position="288"/>
        <end position="351"/>
    </location>
</feature>
<dbReference type="SMART" id="SM00131">
    <property type="entry name" value="KU"/>
    <property type="match status" value="5"/>
</dbReference>
<evidence type="ECO:0000256" key="8">
    <source>
        <dbReference type="SAM" id="MobiDB-lite"/>
    </source>
</evidence>
<dbReference type="InterPro" id="IPR001881">
    <property type="entry name" value="EGF-like_Ca-bd_dom"/>
</dbReference>
<keyword evidence="6" id="KW-1015">Disulfide bond</keyword>
<organism evidence="12 13">
    <name type="scientific">Heterodera trifolii</name>
    <dbReference type="NCBI Taxonomy" id="157864"/>
    <lineage>
        <taxon>Eukaryota</taxon>
        <taxon>Metazoa</taxon>
        <taxon>Ecdysozoa</taxon>
        <taxon>Nematoda</taxon>
        <taxon>Chromadorea</taxon>
        <taxon>Rhabditida</taxon>
        <taxon>Tylenchina</taxon>
        <taxon>Tylenchomorpha</taxon>
        <taxon>Tylenchoidea</taxon>
        <taxon>Heteroderidae</taxon>
        <taxon>Heteroderinae</taxon>
        <taxon>Heterodera</taxon>
    </lineage>
</organism>
<evidence type="ECO:0000256" key="2">
    <source>
        <dbReference type="ARBA" id="ARBA00022690"/>
    </source>
</evidence>
<name>A0ABD2I6J3_9BILA</name>
<feature type="domain" description="EGF-like" evidence="10">
    <location>
        <begin position="155"/>
        <end position="193"/>
    </location>
</feature>
<dbReference type="PROSITE" id="PS01186">
    <property type="entry name" value="EGF_2"/>
    <property type="match status" value="1"/>
</dbReference>
<feature type="domain" description="BPTI/Kunitz inhibitor" evidence="11">
    <location>
        <begin position="603"/>
        <end position="660"/>
    </location>
</feature>
<keyword evidence="3 9" id="KW-0732">Signal</keyword>
<evidence type="ECO:0000259" key="10">
    <source>
        <dbReference type="PROSITE" id="PS50026"/>
    </source>
</evidence>
<dbReference type="Pfam" id="PF00014">
    <property type="entry name" value="Kunitz_BPTI"/>
    <property type="match status" value="4"/>
</dbReference>
<evidence type="ECO:0000256" key="7">
    <source>
        <dbReference type="PROSITE-ProRule" id="PRU00076"/>
    </source>
</evidence>
<dbReference type="SUPFAM" id="SSF57362">
    <property type="entry name" value="BPTI-like"/>
    <property type="match status" value="5"/>
</dbReference>
<dbReference type="InterPro" id="IPR024731">
    <property type="entry name" value="NELL2-like_EGF"/>
</dbReference>
<evidence type="ECO:0000313" key="13">
    <source>
        <dbReference type="Proteomes" id="UP001620626"/>
    </source>
</evidence>
<dbReference type="PROSITE" id="PS01187">
    <property type="entry name" value="EGF_CA"/>
    <property type="match status" value="1"/>
</dbReference>
<dbReference type="PANTHER" id="PTHR10083">
    <property type="entry name" value="KUNITZ-TYPE PROTEASE INHIBITOR-RELATED"/>
    <property type="match status" value="1"/>
</dbReference>
<keyword evidence="2" id="KW-0646">Protease inhibitor</keyword>
<feature type="domain" description="BPTI/Kunitz inhibitor" evidence="11">
    <location>
        <begin position="48"/>
        <end position="98"/>
    </location>
</feature>
<dbReference type="PROSITE" id="PS00280">
    <property type="entry name" value="BPTI_KUNITZ_1"/>
    <property type="match status" value="1"/>
</dbReference>
<dbReference type="InterPro" id="IPR000742">
    <property type="entry name" value="EGF"/>
</dbReference>
<keyword evidence="4" id="KW-0677">Repeat</keyword>
<dbReference type="InterPro" id="IPR000152">
    <property type="entry name" value="EGF-type_Asp/Asn_hydroxyl_site"/>
</dbReference>
<dbReference type="InterPro" id="IPR050098">
    <property type="entry name" value="TFPI/VKTCI-like"/>
</dbReference>
<evidence type="ECO:0000256" key="6">
    <source>
        <dbReference type="ARBA" id="ARBA00023157"/>
    </source>
</evidence>
<accession>A0ABD2I6J3</accession>
<dbReference type="Gene3D" id="4.10.410.10">
    <property type="entry name" value="Pancreatic trypsin inhibitor Kunitz domain"/>
    <property type="match status" value="5"/>
</dbReference>
<feature type="region of interest" description="Disordered" evidence="8">
    <location>
        <begin position="777"/>
        <end position="832"/>
    </location>
</feature>
<keyword evidence="1 7" id="KW-0245">EGF-like domain</keyword>
<evidence type="ECO:0000256" key="9">
    <source>
        <dbReference type="SAM" id="SignalP"/>
    </source>
</evidence>